<comment type="caution">
    <text evidence="1">The sequence shown here is derived from an EMBL/GenBank/DDBJ whole genome shotgun (WGS) entry which is preliminary data.</text>
</comment>
<dbReference type="Proteomes" id="UP000003635">
    <property type="component" value="Unassembled WGS sequence"/>
</dbReference>
<protein>
    <submittedName>
        <fullName evidence="1">Uncharacterized protein</fullName>
    </submittedName>
</protein>
<accession>Q2CIS1</accession>
<sequence length="26" mass="2826">MIATDEGMIRQLDLAQVLPTALEEPA</sequence>
<dbReference type="EMBL" id="AAOT01000003">
    <property type="protein sequence ID" value="EAR52518.1"/>
    <property type="molecule type" value="Genomic_DNA"/>
</dbReference>
<name>Q2CIS1_OCEGH</name>
<evidence type="ECO:0000313" key="2">
    <source>
        <dbReference type="Proteomes" id="UP000003635"/>
    </source>
</evidence>
<gene>
    <name evidence="1" type="ORF">OG2516_05403</name>
</gene>
<dbReference type="HOGENOM" id="CLU_3416903_0_0_5"/>
<keyword evidence="2" id="KW-1185">Reference proteome</keyword>
<proteinExistence type="predicted"/>
<organism evidence="1 2">
    <name type="scientific">Oceanicola granulosus (strain ATCC BAA-861 / DSM 15982 / KCTC 12143 / HTCC2516)</name>
    <dbReference type="NCBI Taxonomy" id="314256"/>
    <lineage>
        <taxon>Bacteria</taxon>
        <taxon>Pseudomonadati</taxon>
        <taxon>Pseudomonadota</taxon>
        <taxon>Alphaproteobacteria</taxon>
        <taxon>Rhodobacterales</taxon>
        <taxon>Roseobacteraceae</taxon>
        <taxon>Oceanicola</taxon>
    </lineage>
</organism>
<reference evidence="1 2" key="1">
    <citation type="journal article" date="2010" name="J. Bacteriol.">
        <title>Genome sequences of Oceanicola granulosus HTCC2516(T) and Oceanicola batsensis HTCC2597(TDelta).</title>
        <authorList>
            <person name="Thrash J.C."/>
            <person name="Cho J.C."/>
            <person name="Vergin K.L."/>
            <person name="Giovannoni S.J."/>
        </authorList>
    </citation>
    <scope>NUCLEOTIDE SEQUENCE [LARGE SCALE GENOMIC DNA]</scope>
    <source>
        <strain evidence="2">ATCC BAA-861 / DSM 15982 / KCTC 12143 / HTCC2516</strain>
    </source>
</reference>
<dbReference type="AlphaFoldDB" id="Q2CIS1"/>
<evidence type="ECO:0000313" key="1">
    <source>
        <dbReference type="EMBL" id="EAR52518.1"/>
    </source>
</evidence>